<feature type="compositionally biased region" description="Low complexity" evidence="1">
    <location>
        <begin position="178"/>
        <end position="188"/>
    </location>
</feature>
<dbReference type="STRING" id="2064.TR51_20805"/>
<dbReference type="InterPro" id="IPR011746">
    <property type="entry name" value="Trp_synth-assoc_CHP"/>
</dbReference>
<gene>
    <name evidence="3" type="ORF">TR51_20805</name>
</gene>
<dbReference type="NCBIfam" id="TIGR02234">
    <property type="entry name" value="trp_oprn_chp"/>
    <property type="match status" value="1"/>
</dbReference>
<keyword evidence="4" id="KW-1185">Reference proteome</keyword>
<dbReference type="Proteomes" id="UP000032066">
    <property type="component" value="Unassembled WGS sequence"/>
</dbReference>
<dbReference type="Pfam" id="PF09534">
    <property type="entry name" value="Trp_oprn_chp"/>
    <property type="match status" value="1"/>
</dbReference>
<keyword evidence="2" id="KW-0812">Transmembrane</keyword>
<feature type="compositionally biased region" description="Basic and acidic residues" evidence="1">
    <location>
        <begin position="197"/>
        <end position="207"/>
    </location>
</feature>
<dbReference type="InterPro" id="IPR019051">
    <property type="entry name" value="Trp_biosyn_TM_oprn/chp"/>
</dbReference>
<keyword evidence="2" id="KW-1133">Transmembrane helix</keyword>
<reference evidence="3 4" key="1">
    <citation type="submission" date="2015-02" db="EMBL/GenBank/DDBJ databases">
        <title>Draft genome sequence of Kitasatospora griseola MF730-N6, a bafilomycin, terpentecin and satosporin producer.</title>
        <authorList>
            <person name="Arens J.C."/>
            <person name="Haltli B."/>
            <person name="Kerr R.G."/>
        </authorList>
    </citation>
    <scope>NUCLEOTIDE SEQUENCE [LARGE SCALE GENOMIC DNA]</scope>
    <source>
        <strain evidence="3 4">MF730-N6</strain>
    </source>
</reference>
<feature type="transmembrane region" description="Helical" evidence="2">
    <location>
        <begin position="146"/>
        <end position="166"/>
    </location>
</feature>
<dbReference type="EMBL" id="JXZB01000004">
    <property type="protein sequence ID" value="KIQ61729.1"/>
    <property type="molecule type" value="Genomic_DNA"/>
</dbReference>
<name>A0A0D0PH56_KITGR</name>
<dbReference type="PATRIC" id="fig|2064.6.peg.4475"/>
<organism evidence="3 4">
    <name type="scientific">Kitasatospora griseola</name>
    <name type="common">Streptomyces griseolosporeus</name>
    <dbReference type="NCBI Taxonomy" id="2064"/>
    <lineage>
        <taxon>Bacteria</taxon>
        <taxon>Bacillati</taxon>
        <taxon>Actinomycetota</taxon>
        <taxon>Actinomycetes</taxon>
        <taxon>Kitasatosporales</taxon>
        <taxon>Streptomycetaceae</taxon>
        <taxon>Kitasatospora</taxon>
    </lineage>
</organism>
<evidence type="ECO:0008006" key="5">
    <source>
        <dbReference type="Google" id="ProtNLM"/>
    </source>
</evidence>
<evidence type="ECO:0000313" key="3">
    <source>
        <dbReference type="EMBL" id="KIQ61729.1"/>
    </source>
</evidence>
<dbReference type="AlphaFoldDB" id="A0A0D0PH56"/>
<evidence type="ECO:0000256" key="1">
    <source>
        <dbReference type="SAM" id="MobiDB-lite"/>
    </source>
</evidence>
<sequence length="207" mass="20870">MRAVGDTGRVSETPTAPKSRGTLALMLLLTALGATLVLTAVGRTWAEGVAPGTAGGRIEIAASGSKLTGLPTGMALVAMAAAVAVFAVRGRARMLVGLLTVLAGVGAVAGAVIGRTDTAGLHDLAAAQLGLTSAHAEGITRTGWPWVELAGGLLLFLAGAVTVRFGRNWPAMGSRYEAPTARRAPRPAGDSPADLWKALDRGEDPTG</sequence>
<comment type="caution">
    <text evidence="3">The sequence shown here is derived from an EMBL/GenBank/DDBJ whole genome shotgun (WGS) entry which is preliminary data.</text>
</comment>
<feature type="transmembrane region" description="Helical" evidence="2">
    <location>
        <begin position="70"/>
        <end position="88"/>
    </location>
</feature>
<accession>A0A0D0PH56</accession>
<feature type="region of interest" description="Disordered" evidence="1">
    <location>
        <begin position="176"/>
        <end position="207"/>
    </location>
</feature>
<evidence type="ECO:0000256" key="2">
    <source>
        <dbReference type="SAM" id="Phobius"/>
    </source>
</evidence>
<keyword evidence="2" id="KW-0472">Membrane</keyword>
<evidence type="ECO:0000313" key="4">
    <source>
        <dbReference type="Proteomes" id="UP000032066"/>
    </source>
</evidence>
<feature type="transmembrane region" description="Helical" evidence="2">
    <location>
        <begin position="95"/>
        <end position="114"/>
    </location>
</feature>
<protein>
    <recommendedName>
        <fullName evidence="5">TIGR02234 family membrane protein</fullName>
    </recommendedName>
</protein>
<proteinExistence type="predicted"/>